<evidence type="ECO:0000313" key="2">
    <source>
        <dbReference type="Proteomes" id="UP001501844"/>
    </source>
</evidence>
<reference evidence="2" key="1">
    <citation type="journal article" date="2019" name="Int. J. Syst. Evol. Microbiol.">
        <title>The Global Catalogue of Microorganisms (GCM) 10K type strain sequencing project: providing services to taxonomists for standard genome sequencing and annotation.</title>
        <authorList>
            <consortium name="The Broad Institute Genomics Platform"/>
            <consortium name="The Broad Institute Genome Sequencing Center for Infectious Disease"/>
            <person name="Wu L."/>
            <person name="Ma J."/>
        </authorList>
    </citation>
    <scope>NUCLEOTIDE SEQUENCE [LARGE SCALE GENOMIC DNA]</scope>
    <source>
        <strain evidence="2">JCM 17917</strain>
    </source>
</reference>
<dbReference type="Proteomes" id="UP001501844">
    <property type="component" value="Unassembled WGS sequence"/>
</dbReference>
<protein>
    <recommendedName>
        <fullName evidence="3">Lipoprotein</fullName>
    </recommendedName>
</protein>
<accession>A0ABP8F524</accession>
<comment type="caution">
    <text evidence="1">The sequence shown here is derived from an EMBL/GenBank/DDBJ whole genome shotgun (WGS) entry which is preliminary data.</text>
</comment>
<name>A0ABP8F524_9BACT</name>
<gene>
    <name evidence="1" type="ORF">GCM10023183_01080</name>
</gene>
<dbReference type="RefSeq" id="WP_345161239.1">
    <property type="nucleotide sequence ID" value="NZ_BAABGX010000001.1"/>
</dbReference>
<sequence>MKKLLLLLLALSTLTGCDKEEDEEVVKKEEPAPTPTYPSTYLIEYKKNVTPIKMYTRLGEVKNDALIKSFVKRHASIYGYYQTNVTEKTSNSSTLVFNSATELYASNARDGEYYDIKTLEDGDIVLTSRREWEALRTKSGNTFSDFVETISKVKTIVKDPQPAPYSPGGTVYKTREQVVGTFAGNELLIHSTIITWKHTYEYGTIIYPGTYNIKFDPAGISGMGEKDTLLIQGTAVFGARQ</sequence>
<dbReference type="PROSITE" id="PS51257">
    <property type="entry name" value="PROKAR_LIPOPROTEIN"/>
    <property type="match status" value="1"/>
</dbReference>
<organism evidence="1 2">
    <name type="scientific">Nibribacter koreensis</name>
    <dbReference type="NCBI Taxonomy" id="1084519"/>
    <lineage>
        <taxon>Bacteria</taxon>
        <taxon>Pseudomonadati</taxon>
        <taxon>Bacteroidota</taxon>
        <taxon>Cytophagia</taxon>
        <taxon>Cytophagales</taxon>
        <taxon>Hymenobacteraceae</taxon>
        <taxon>Nibribacter</taxon>
    </lineage>
</organism>
<proteinExistence type="predicted"/>
<evidence type="ECO:0008006" key="3">
    <source>
        <dbReference type="Google" id="ProtNLM"/>
    </source>
</evidence>
<dbReference type="EMBL" id="BAABGX010000001">
    <property type="protein sequence ID" value="GAA4295333.1"/>
    <property type="molecule type" value="Genomic_DNA"/>
</dbReference>
<evidence type="ECO:0000313" key="1">
    <source>
        <dbReference type="EMBL" id="GAA4295333.1"/>
    </source>
</evidence>
<keyword evidence="2" id="KW-1185">Reference proteome</keyword>